<reference evidence="1" key="1">
    <citation type="journal article" date="2015" name="Nature">
        <title>Complex archaea that bridge the gap between prokaryotes and eukaryotes.</title>
        <authorList>
            <person name="Spang A."/>
            <person name="Saw J.H."/>
            <person name="Jorgensen S.L."/>
            <person name="Zaremba-Niedzwiedzka K."/>
            <person name="Martijn J."/>
            <person name="Lind A.E."/>
            <person name="van Eijk R."/>
            <person name="Schleper C."/>
            <person name="Guy L."/>
            <person name="Ettema T.J."/>
        </authorList>
    </citation>
    <scope>NUCLEOTIDE SEQUENCE</scope>
</reference>
<sequence length="68" mass="7821">YLQDNRAQTPVVIVENISHKWAVRLVAAYNTQPDLLDALENIHRDCLASDFNEHWDSYKALETAIARP</sequence>
<organism evidence="1">
    <name type="scientific">marine sediment metagenome</name>
    <dbReference type="NCBI Taxonomy" id="412755"/>
    <lineage>
        <taxon>unclassified sequences</taxon>
        <taxon>metagenomes</taxon>
        <taxon>ecological metagenomes</taxon>
    </lineage>
</organism>
<feature type="non-terminal residue" evidence="1">
    <location>
        <position position="1"/>
    </location>
</feature>
<gene>
    <name evidence="1" type="ORF">LCGC14_2778910</name>
</gene>
<proteinExistence type="predicted"/>
<evidence type="ECO:0000313" key="1">
    <source>
        <dbReference type="EMBL" id="KKK84881.1"/>
    </source>
</evidence>
<protein>
    <submittedName>
        <fullName evidence="1">Uncharacterized protein</fullName>
    </submittedName>
</protein>
<accession>A0A0F9BKJ5</accession>
<comment type="caution">
    <text evidence="1">The sequence shown here is derived from an EMBL/GenBank/DDBJ whole genome shotgun (WGS) entry which is preliminary data.</text>
</comment>
<dbReference type="EMBL" id="LAZR01051564">
    <property type="protein sequence ID" value="KKK84881.1"/>
    <property type="molecule type" value="Genomic_DNA"/>
</dbReference>
<dbReference type="AlphaFoldDB" id="A0A0F9BKJ5"/>
<name>A0A0F9BKJ5_9ZZZZ</name>